<accession>A0ABC8V9J2</accession>
<dbReference type="Proteomes" id="UP001497457">
    <property type="component" value="Chromosome 1b"/>
</dbReference>
<feature type="compositionally biased region" description="Low complexity" evidence="1">
    <location>
        <begin position="124"/>
        <end position="141"/>
    </location>
</feature>
<evidence type="ECO:0000313" key="2">
    <source>
        <dbReference type="EMBL" id="CAL4886434.1"/>
    </source>
</evidence>
<feature type="compositionally biased region" description="Gly residues" evidence="1">
    <location>
        <begin position="19"/>
        <end position="33"/>
    </location>
</feature>
<gene>
    <name evidence="2" type="ORF">URODEC1_LOCUS1136</name>
</gene>
<dbReference type="AlphaFoldDB" id="A0ABC8V9J2"/>
<feature type="compositionally biased region" description="Polar residues" evidence="1">
    <location>
        <begin position="225"/>
        <end position="239"/>
    </location>
</feature>
<reference evidence="2 3" key="2">
    <citation type="submission" date="2024-10" db="EMBL/GenBank/DDBJ databases">
        <authorList>
            <person name="Ryan C."/>
        </authorList>
    </citation>
    <scope>NUCLEOTIDE SEQUENCE [LARGE SCALE GENOMIC DNA]</scope>
</reference>
<evidence type="ECO:0000313" key="3">
    <source>
        <dbReference type="Proteomes" id="UP001497457"/>
    </source>
</evidence>
<feature type="region of interest" description="Disordered" evidence="1">
    <location>
        <begin position="1"/>
        <end position="50"/>
    </location>
</feature>
<feature type="region of interest" description="Disordered" evidence="1">
    <location>
        <begin position="71"/>
        <end position="239"/>
    </location>
</feature>
<dbReference type="EMBL" id="OZ075111">
    <property type="protein sequence ID" value="CAL4886434.1"/>
    <property type="molecule type" value="Genomic_DNA"/>
</dbReference>
<reference evidence="3" key="1">
    <citation type="submission" date="2024-06" db="EMBL/GenBank/DDBJ databases">
        <authorList>
            <person name="Ryan C."/>
        </authorList>
    </citation>
    <scope>NUCLEOTIDE SEQUENCE [LARGE SCALE GENOMIC DNA]</scope>
</reference>
<organism evidence="2 3">
    <name type="scientific">Urochloa decumbens</name>
    <dbReference type="NCBI Taxonomy" id="240449"/>
    <lineage>
        <taxon>Eukaryota</taxon>
        <taxon>Viridiplantae</taxon>
        <taxon>Streptophyta</taxon>
        <taxon>Embryophyta</taxon>
        <taxon>Tracheophyta</taxon>
        <taxon>Spermatophyta</taxon>
        <taxon>Magnoliopsida</taxon>
        <taxon>Liliopsida</taxon>
        <taxon>Poales</taxon>
        <taxon>Poaceae</taxon>
        <taxon>PACMAD clade</taxon>
        <taxon>Panicoideae</taxon>
        <taxon>Panicodae</taxon>
        <taxon>Paniceae</taxon>
        <taxon>Melinidinae</taxon>
        <taxon>Urochloa</taxon>
    </lineage>
</organism>
<proteinExistence type="predicted"/>
<protein>
    <submittedName>
        <fullName evidence="2">Uncharacterized protein</fullName>
    </submittedName>
</protein>
<keyword evidence="3" id="KW-1185">Reference proteome</keyword>
<sequence>MQQPGGYYPRGANAPPGRYGNGNGGGFRHGNGRGQPYRPPAPPPEHYQMTPKEKERVLMAAGRLAAEYLVDRGDLPPDALEGRPPAPIPFRQQHGPPAARFQGHHPPPPQQHRQGFHSYDEFHQGQQQRRFPGPRQFFHGPFPKRPRHYQGPPRSFPYGPRAPAPAPHNKKMTWHAGQDAAAAPVAESKMQEDEGNTAAAADPGDSQPTAQPGGVASGGLEQMDEPSSSSVGANDSKSS</sequence>
<name>A0ABC8V9J2_9POAL</name>
<evidence type="ECO:0000256" key="1">
    <source>
        <dbReference type="SAM" id="MobiDB-lite"/>
    </source>
</evidence>